<keyword evidence="6" id="KW-0732">Signal</keyword>
<dbReference type="Pfam" id="PF09459">
    <property type="entry name" value="EB_dh"/>
    <property type="match status" value="1"/>
</dbReference>
<protein>
    <recommendedName>
        <fullName evidence="7">Cytochrome c-552/DMSO reductase-like haem-binding domain-containing protein</fullName>
    </recommendedName>
</protein>
<keyword evidence="4" id="KW-0249">Electron transport</keyword>
<organism evidence="8 9">
    <name type="scientific">Aliidiomarina haloalkalitolerans</name>
    <dbReference type="NCBI Taxonomy" id="859059"/>
    <lineage>
        <taxon>Bacteria</taxon>
        <taxon>Pseudomonadati</taxon>
        <taxon>Pseudomonadota</taxon>
        <taxon>Gammaproteobacteria</taxon>
        <taxon>Alteromonadales</taxon>
        <taxon>Idiomarinaceae</taxon>
        <taxon>Aliidiomarina</taxon>
    </lineage>
</organism>
<reference evidence="8 9" key="1">
    <citation type="journal article" date="2011" name="Front. Microbiol.">
        <title>Genomic signatures of strain selection and enhancement in Bacillus atrophaeus var. globigii, a historical biowarfare simulant.</title>
        <authorList>
            <person name="Gibbons H.S."/>
            <person name="Broomall S.M."/>
            <person name="McNew L.A."/>
            <person name="Daligault H."/>
            <person name="Chapman C."/>
            <person name="Bruce D."/>
            <person name="Karavis M."/>
            <person name="Krepps M."/>
            <person name="McGregor P.A."/>
            <person name="Hong C."/>
            <person name="Park K.H."/>
            <person name="Akmal A."/>
            <person name="Feldman A."/>
            <person name="Lin J.S."/>
            <person name="Chang W.E."/>
            <person name="Higgs B.W."/>
            <person name="Demirev P."/>
            <person name="Lindquist J."/>
            <person name="Liem A."/>
            <person name="Fochler E."/>
            <person name="Read T.D."/>
            <person name="Tapia R."/>
            <person name="Johnson S."/>
            <person name="Bishop-Lilly K.A."/>
            <person name="Detter C."/>
            <person name="Han C."/>
            <person name="Sozhamannan S."/>
            <person name="Rosenzweig C.N."/>
            <person name="Skowronski E.W."/>
        </authorList>
    </citation>
    <scope>NUCLEOTIDE SEQUENCE [LARGE SCALE GENOMIC DNA]</scope>
    <source>
        <strain evidence="8 9">AK5</strain>
    </source>
</reference>
<dbReference type="Gene3D" id="2.60.40.1190">
    <property type="match status" value="1"/>
</dbReference>
<keyword evidence="9" id="KW-1185">Reference proteome</keyword>
<sequence>MAAQRFNSSSLLGRWLTAVCAALVLIGCSPANESAQAERDYSLSDGAVSDGAVSDGASELRPGAPEQALRTLYVAAEYNDTEFRLHYRIAVEEPSWYHQYWLYRDGTWTRMGSGAAGPDANRLYEDRISMMLDDGSVEGFSRYGGWMLVHPGMRTLDSAVSSDDVAAHPILGGEMGRTDVRKYIPQSRTVSRYTEPAAWDAVRPLDEIAAMQERGEFLDLWQWRAHRSHPLGYADNTYVLHYRLSSEGRGMYRDNAADAGPAFMFDAEQVGFRALSWDKLVAREYGQDDLYYLSDEFAVPFDPAHEWQEGDVLPFRLLQEPSGARGAIRSAGGYADGAWRVTLTRSLASPNPLDSKALVAGEIYNVAFAVHQGGVGARHHDVSLPLTLGLGVDADIVAQFSAEPLSEEALTWYPVHLINPGQITWEWLVTRHPGAGLIQGNFDITVREHHGYLPLFQRYIERRSSP</sequence>
<evidence type="ECO:0000256" key="1">
    <source>
        <dbReference type="ARBA" id="ARBA00022448"/>
    </source>
</evidence>
<gene>
    <name evidence="8" type="ORF">CWE06_05995</name>
</gene>
<evidence type="ECO:0000259" key="7">
    <source>
        <dbReference type="SMART" id="SM00887"/>
    </source>
</evidence>
<dbReference type="PROSITE" id="PS51257">
    <property type="entry name" value="PROKAR_LIPOPROTEIN"/>
    <property type="match status" value="1"/>
</dbReference>
<dbReference type="CDD" id="cd09625">
    <property type="entry name" value="DOMON_like_cytochrome"/>
    <property type="match status" value="1"/>
</dbReference>
<keyword evidence="2" id="KW-0349">Heme</keyword>
<accession>A0A432VUL9</accession>
<dbReference type="EMBL" id="PIPI01000003">
    <property type="protein sequence ID" value="RUO20175.1"/>
    <property type="molecule type" value="Genomic_DNA"/>
</dbReference>
<feature type="signal peptide" evidence="6">
    <location>
        <begin position="1"/>
        <end position="31"/>
    </location>
</feature>
<dbReference type="SMART" id="SM00887">
    <property type="entry name" value="EB_dh"/>
    <property type="match status" value="1"/>
</dbReference>
<dbReference type="Proteomes" id="UP000288212">
    <property type="component" value="Unassembled WGS sequence"/>
</dbReference>
<dbReference type="AlphaFoldDB" id="A0A432VUL9"/>
<evidence type="ECO:0000256" key="5">
    <source>
        <dbReference type="ARBA" id="ARBA00023004"/>
    </source>
</evidence>
<name>A0A432VUL9_9GAMM</name>
<dbReference type="OrthoDB" id="5337932at2"/>
<dbReference type="InterPro" id="IPR019020">
    <property type="entry name" value="Cyt-c552/DMSO_Rdtase_haem-bd"/>
</dbReference>
<evidence type="ECO:0000256" key="6">
    <source>
        <dbReference type="SAM" id="SignalP"/>
    </source>
</evidence>
<proteinExistence type="predicted"/>
<comment type="caution">
    <text evidence="8">The sequence shown here is derived from an EMBL/GenBank/DDBJ whole genome shotgun (WGS) entry which is preliminary data.</text>
</comment>
<dbReference type="GO" id="GO:0046872">
    <property type="term" value="F:metal ion binding"/>
    <property type="evidence" value="ECO:0007669"/>
    <property type="project" value="UniProtKB-KW"/>
</dbReference>
<keyword evidence="3" id="KW-0479">Metal-binding</keyword>
<feature type="domain" description="Cytochrome c-552/DMSO reductase-like haem-binding" evidence="7">
    <location>
        <begin position="38"/>
        <end position="383"/>
    </location>
</feature>
<evidence type="ECO:0000256" key="4">
    <source>
        <dbReference type="ARBA" id="ARBA00022982"/>
    </source>
</evidence>
<dbReference type="RefSeq" id="WP_126792167.1">
    <property type="nucleotide sequence ID" value="NZ_PIPI01000003.1"/>
</dbReference>
<feature type="chain" id="PRO_5019493700" description="Cytochrome c-552/DMSO reductase-like haem-binding domain-containing protein" evidence="6">
    <location>
        <begin position="32"/>
        <end position="466"/>
    </location>
</feature>
<keyword evidence="1" id="KW-0813">Transport</keyword>
<evidence type="ECO:0000256" key="2">
    <source>
        <dbReference type="ARBA" id="ARBA00022617"/>
    </source>
</evidence>
<evidence type="ECO:0000313" key="9">
    <source>
        <dbReference type="Proteomes" id="UP000288212"/>
    </source>
</evidence>
<keyword evidence="5" id="KW-0408">Iron</keyword>
<evidence type="ECO:0000256" key="3">
    <source>
        <dbReference type="ARBA" id="ARBA00022723"/>
    </source>
</evidence>
<evidence type="ECO:0000313" key="8">
    <source>
        <dbReference type="EMBL" id="RUO20175.1"/>
    </source>
</evidence>
<dbReference type="GO" id="GO:0020037">
    <property type="term" value="F:heme binding"/>
    <property type="evidence" value="ECO:0007669"/>
    <property type="project" value="InterPro"/>
</dbReference>